<name>A0ABV8GZD4_9BACI</name>
<keyword evidence="5" id="KW-0119">Carbohydrate metabolism</keyword>
<keyword evidence="7" id="KW-1185">Reference proteome</keyword>
<dbReference type="Gene3D" id="3.20.20.370">
    <property type="entry name" value="Glycoside hydrolase/deacetylase"/>
    <property type="match status" value="1"/>
</dbReference>
<accession>A0ABV8GZD4</accession>
<dbReference type="InterPro" id="IPR006879">
    <property type="entry name" value="YdjC-like"/>
</dbReference>
<evidence type="ECO:0000256" key="4">
    <source>
        <dbReference type="ARBA" id="ARBA00022842"/>
    </source>
</evidence>
<evidence type="ECO:0000256" key="3">
    <source>
        <dbReference type="ARBA" id="ARBA00022801"/>
    </source>
</evidence>
<keyword evidence="2" id="KW-0479">Metal-binding</keyword>
<organism evidence="6 7">
    <name type="scientific">Oceanobacillus longus</name>
    <dbReference type="NCBI Taxonomy" id="930120"/>
    <lineage>
        <taxon>Bacteria</taxon>
        <taxon>Bacillati</taxon>
        <taxon>Bacillota</taxon>
        <taxon>Bacilli</taxon>
        <taxon>Bacillales</taxon>
        <taxon>Bacillaceae</taxon>
        <taxon>Oceanobacillus</taxon>
    </lineage>
</organism>
<dbReference type="RefSeq" id="WP_379497694.1">
    <property type="nucleotide sequence ID" value="NZ_JBHSAO010000011.1"/>
</dbReference>
<keyword evidence="4" id="KW-0460">Magnesium</keyword>
<dbReference type="Pfam" id="PF04794">
    <property type="entry name" value="YdjC"/>
    <property type="match status" value="1"/>
</dbReference>
<gene>
    <name evidence="6" type="ORF">ACFOUV_15520</name>
</gene>
<dbReference type="SUPFAM" id="SSF88713">
    <property type="entry name" value="Glycoside hydrolase/deacetylase"/>
    <property type="match status" value="1"/>
</dbReference>
<evidence type="ECO:0000313" key="6">
    <source>
        <dbReference type="EMBL" id="MFC4025204.1"/>
    </source>
</evidence>
<evidence type="ECO:0000256" key="2">
    <source>
        <dbReference type="ARBA" id="ARBA00022723"/>
    </source>
</evidence>
<reference evidence="7" key="1">
    <citation type="journal article" date="2019" name="Int. J. Syst. Evol. Microbiol.">
        <title>The Global Catalogue of Microorganisms (GCM) 10K type strain sequencing project: providing services to taxonomists for standard genome sequencing and annotation.</title>
        <authorList>
            <consortium name="The Broad Institute Genomics Platform"/>
            <consortium name="The Broad Institute Genome Sequencing Center for Infectious Disease"/>
            <person name="Wu L."/>
            <person name="Ma J."/>
        </authorList>
    </citation>
    <scope>NUCLEOTIDE SEQUENCE [LARGE SCALE GENOMIC DNA]</scope>
    <source>
        <strain evidence="7">IBRC-M 10703</strain>
    </source>
</reference>
<protein>
    <submittedName>
        <fullName evidence="6">ChbG/HpnK family deacetylase</fullName>
    </submittedName>
</protein>
<evidence type="ECO:0000256" key="5">
    <source>
        <dbReference type="ARBA" id="ARBA00023277"/>
    </source>
</evidence>
<keyword evidence="3" id="KW-0378">Hydrolase</keyword>
<comment type="caution">
    <text evidence="6">The sequence shown here is derived from an EMBL/GenBank/DDBJ whole genome shotgun (WGS) entry which is preliminary data.</text>
</comment>
<dbReference type="EMBL" id="JBHSAO010000011">
    <property type="protein sequence ID" value="MFC4025204.1"/>
    <property type="molecule type" value="Genomic_DNA"/>
</dbReference>
<dbReference type="PANTHER" id="PTHR31609:SF1">
    <property type="entry name" value="CARBOHYDRATE DEACETYLASE"/>
    <property type="match status" value="1"/>
</dbReference>
<sequence length="311" mass="34826">MTINPILKKMGFSEKDKVAIIHQDDVGITQSSIDAFLELSDFGTISSGSAMVPAPWFPEAARVSVENPNLDLGLHLVLNCEYEPYRWRPVSTIDQSSGFIDENGYYKQDAQEVLKTGDPDCVAKEVLAQVKVARNFGVNPTHIDAHSGILWSGKFMDAYTDVYKKEQILPVLFKPGQQELGNSMVQTLIKTFDISLEKVEAITSGGLPYVDSISGLPVNTAFDLDERMALAKQILDSFQPGKLTHFAFHPMKNTPESWGLKRNSAARIGDYEVFMKKELKDYMKNSRIQLIGYKDILPYMDIPSKNTLYNS</sequence>
<comment type="cofactor">
    <cofactor evidence="1">
        <name>Mg(2+)</name>
        <dbReference type="ChEBI" id="CHEBI:18420"/>
    </cofactor>
</comment>
<evidence type="ECO:0000313" key="7">
    <source>
        <dbReference type="Proteomes" id="UP001595772"/>
    </source>
</evidence>
<proteinExistence type="predicted"/>
<evidence type="ECO:0000256" key="1">
    <source>
        <dbReference type="ARBA" id="ARBA00001946"/>
    </source>
</evidence>
<dbReference type="InterPro" id="IPR011330">
    <property type="entry name" value="Glyco_hydro/deAcase_b/a-brl"/>
</dbReference>
<dbReference type="PANTHER" id="PTHR31609">
    <property type="entry name" value="YDJC DEACETYLASE FAMILY MEMBER"/>
    <property type="match status" value="1"/>
</dbReference>
<dbReference type="Proteomes" id="UP001595772">
    <property type="component" value="Unassembled WGS sequence"/>
</dbReference>